<evidence type="ECO:0000256" key="1">
    <source>
        <dbReference type="ARBA" id="ARBA00001946"/>
    </source>
</evidence>
<dbReference type="Pfam" id="PF14791">
    <property type="entry name" value="DNA_pol_B_thumb"/>
    <property type="match status" value="1"/>
</dbReference>
<reference evidence="25 26" key="1">
    <citation type="submission" date="2018-07" db="EMBL/GenBank/DDBJ databases">
        <title>Venubactetium sediminum gen. nov., sp. nov., isolated from a marine solar saltern.</title>
        <authorList>
            <person name="Wang S."/>
        </authorList>
    </citation>
    <scope>NUCLEOTIDE SEQUENCE [LARGE SCALE GENOMIC DNA]</scope>
    <source>
        <strain evidence="25 26">WD2A32</strain>
    </source>
</reference>
<dbReference type="InterPro" id="IPR016195">
    <property type="entry name" value="Pol/histidinol_Pase-like"/>
</dbReference>
<comment type="catalytic activity">
    <reaction evidence="21">
        <text>DNA(n) + a 2'-deoxyribonucleoside 5'-triphosphate = DNA(n+1) + diphosphate</text>
        <dbReference type="Rhea" id="RHEA:22508"/>
        <dbReference type="Rhea" id="RHEA-COMP:17339"/>
        <dbReference type="Rhea" id="RHEA-COMP:17340"/>
        <dbReference type="ChEBI" id="CHEBI:33019"/>
        <dbReference type="ChEBI" id="CHEBI:61560"/>
        <dbReference type="ChEBI" id="CHEBI:173112"/>
        <dbReference type="EC" id="2.7.7.7"/>
    </reaction>
</comment>
<dbReference type="PRINTS" id="PR00870">
    <property type="entry name" value="DNAPOLXBETA"/>
</dbReference>
<dbReference type="GO" id="GO:0005829">
    <property type="term" value="C:cytosol"/>
    <property type="evidence" value="ECO:0007669"/>
    <property type="project" value="TreeGrafter"/>
</dbReference>
<evidence type="ECO:0000256" key="4">
    <source>
        <dbReference type="ARBA" id="ARBA00012720"/>
    </source>
</evidence>
<comment type="cofactor">
    <cofactor evidence="1">
        <name>Mg(2+)</name>
        <dbReference type="ChEBI" id="CHEBI:18420"/>
    </cofactor>
</comment>
<dbReference type="InterPro" id="IPR003141">
    <property type="entry name" value="Pol/His_phosphatase_N"/>
</dbReference>
<evidence type="ECO:0000256" key="20">
    <source>
        <dbReference type="ARBA" id="ARBA00045548"/>
    </source>
</evidence>
<proteinExistence type="predicted"/>
<dbReference type="Gene3D" id="1.10.150.110">
    <property type="entry name" value="DNA polymerase beta, N-terminal domain-like"/>
    <property type="match status" value="1"/>
</dbReference>
<evidence type="ECO:0000259" key="22">
    <source>
        <dbReference type="SMART" id="SM00278"/>
    </source>
</evidence>
<keyword evidence="15" id="KW-0234">DNA repair</keyword>
<feature type="domain" description="Helix-hairpin-helix DNA-binding motif class 1" evidence="22">
    <location>
        <begin position="54"/>
        <end position="73"/>
    </location>
</feature>
<evidence type="ECO:0000256" key="9">
    <source>
        <dbReference type="ARBA" id="ARBA00022695"/>
    </source>
</evidence>
<comment type="caution">
    <text evidence="25">The sequence shown here is derived from an EMBL/GenBank/DDBJ whole genome shotgun (WGS) entry which is preliminary data.</text>
</comment>
<dbReference type="GO" id="GO:0003887">
    <property type="term" value="F:DNA-directed DNA polymerase activity"/>
    <property type="evidence" value="ECO:0007669"/>
    <property type="project" value="UniProtKB-KW"/>
</dbReference>
<dbReference type="NCBIfam" id="NF006375">
    <property type="entry name" value="PRK08609.1"/>
    <property type="match status" value="1"/>
</dbReference>
<dbReference type="Gene3D" id="1.10.150.20">
    <property type="entry name" value="5' to 3' exonuclease, C-terminal subdomain"/>
    <property type="match status" value="1"/>
</dbReference>
<dbReference type="GO" id="GO:0003677">
    <property type="term" value="F:DNA binding"/>
    <property type="evidence" value="ECO:0007669"/>
    <property type="project" value="InterPro"/>
</dbReference>
<evidence type="ECO:0000256" key="17">
    <source>
        <dbReference type="ARBA" id="ARBA00035726"/>
    </source>
</evidence>
<evidence type="ECO:0000256" key="10">
    <source>
        <dbReference type="ARBA" id="ARBA00022705"/>
    </source>
</evidence>
<evidence type="ECO:0000256" key="11">
    <source>
        <dbReference type="ARBA" id="ARBA00022763"/>
    </source>
</evidence>
<dbReference type="GO" id="GO:0140078">
    <property type="term" value="F:class I DNA-(apurinic or apyrimidinic site) endonuclease activity"/>
    <property type="evidence" value="ECO:0007669"/>
    <property type="project" value="UniProtKB-EC"/>
</dbReference>
<keyword evidence="25" id="KW-0378">Hydrolase</keyword>
<evidence type="ECO:0000259" key="24">
    <source>
        <dbReference type="SMART" id="SM00483"/>
    </source>
</evidence>
<keyword evidence="12" id="KW-0832">Ubl conjugation</keyword>
<evidence type="ECO:0000313" key="26">
    <source>
        <dbReference type="Proteomes" id="UP000253941"/>
    </source>
</evidence>
<dbReference type="EMBL" id="QPMH01000003">
    <property type="protein sequence ID" value="RDD63199.1"/>
    <property type="molecule type" value="Genomic_DNA"/>
</dbReference>
<dbReference type="Gene3D" id="3.30.210.10">
    <property type="entry name" value="DNA polymerase, thumb domain"/>
    <property type="match status" value="1"/>
</dbReference>
<evidence type="ECO:0000256" key="18">
    <source>
        <dbReference type="ARBA" id="ARBA00044632"/>
    </source>
</evidence>
<dbReference type="Pfam" id="PF14520">
    <property type="entry name" value="HHH_5"/>
    <property type="match status" value="1"/>
</dbReference>
<dbReference type="SUPFAM" id="SSF47781">
    <property type="entry name" value="RuvA domain 2-like"/>
    <property type="match status" value="1"/>
</dbReference>
<dbReference type="EC" id="4.2.99.18" evidence="4"/>
<comment type="function">
    <text evidence="20">Repair polymerase that plays a key role in base-excision repair. During this process, the damaged base is excised by specific DNA glycosylases, the DNA backbone is nicked at the abasic site by an apurinic/apyrimidic (AP) endonuclease, and POLB removes 5'-deoxyribose-phosphate from the preincised AP site acting as a 5'-deoxyribose-phosphate lyase (5'-dRP lyase); through its DNA polymerase activity, it adds one nucleotide to the 3' end of the arising single-nucleotide gap. Conducts 'gap-filling' DNA synthesis in a stepwise distributive fashion rather than in a processive fashion as for other DNA polymerases. It is also able to cleave sugar-phosphate bonds 3' to an intact AP site, acting as an AP lyase.</text>
</comment>
<dbReference type="InterPro" id="IPR002008">
    <property type="entry name" value="DNA_pol_X_beta-like"/>
</dbReference>
<keyword evidence="8" id="KW-0808">Transferase</keyword>
<dbReference type="InterPro" id="IPR037160">
    <property type="entry name" value="DNA_Pol_thumb_sf"/>
</dbReference>
<dbReference type="CDD" id="cd00141">
    <property type="entry name" value="NT_POLXc"/>
    <property type="match status" value="1"/>
</dbReference>
<comment type="catalytic activity">
    <reaction evidence="18">
        <text>2'-deoxyribonucleotide-(2'-deoxyribose 5'-phosphate)-2'-deoxyribonucleotide-DNA = a 3'-end 2'-deoxyribonucleotide-(2,3-dehydro-2,3-deoxyribose 5'-phosphate)-DNA + a 5'-end 5'-phospho-2'-deoxyribonucleoside-DNA + H(+)</text>
        <dbReference type="Rhea" id="RHEA:66592"/>
        <dbReference type="Rhea" id="RHEA-COMP:13180"/>
        <dbReference type="Rhea" id="RHEA-COMP:16897"/>
        <dbReference type="Rhea" id="RHEA-COMP:17067"/>
        <dbReference type="ChEBI" id="CHEBI:15378"/>
        <dbReference type="ChEBI" id="CHEBI:136412"/>
        <dbReference type="ChEBI" id="CHEBI:157695"/>
        <dbReference type="ChEBI" id="CHEBI:167181"/>
        <dbReference type="EC" id="4.2.99.18"/>
    </reaction>
</comment>
<dbReference type="EC" id="2.7.7.7" evidence="3"/>
<dbReference type="InterPro" id="IPR010994">
    <property type="entry name" value="RuvA_2-like"/>
</dbReference>
<dbReference type="SMART" id="SM00278">
    <property type="entry name" value="HhH1"/>
    <property type="match status" value="3"/>
</dbReference>
<dbReference type="InterPro" id="IPR028207">
    <property type="entry name" value="DNA_pol_B_palm_palm"/>
</dbReference>
<dbReference type="PIRSF" id="PIRSF005047">
    <property type="entry name" value="UCP005047_YshC"/>
    <property type="match status" value="1"/>
</dbReference>
<dbReference type="InterPro" id="IPR010996">
    <property type="entry name" value="HHH_MUS81"/>
</dbReference>
<keyword evidence="14" id="KW-0915">Sodium</keyword>
<evidence type="ECO:0000256" key="19">
    <source>
        <dbReference type="ARBA" id="ARBA00044678"/>
    </source>
</evidence>
<comment type="subcellular location">
    <subcellularLocation>
        <location evidence="2">Cytoplasm</location>
    </subcellularLocation>
</comment>
<keyword evidence="7" id="KW-0237">DNA synthesis</keyword>
<feature type="domain" description="Helix-hairpin-helix DNA-binding motif class 1" evidence="22">
    <location>
        <begin position="129"/>
        <end position="148"/>
    </location>
</feature>
<evidence type="ECO:0000256" key="12">
    <source>
        <dbReference type="ARBA" id="ARBA00022843"/>
    </source>
</evidence>
<dbReference type="AlphaFoldDB" id="A0A369TD11"/>
<evidence type="ECO:0000313" key="25">
    <source>
        <dbReference type="EMBL" id="RDD63199.1"/>
    </source>
</evidence>
<dbReference type="SUPFAM" id="SSF89550">
    <property type="entry name" value="PHP domain-like"/>
    <property type="match status" value="1"/>
</dbReference>
<dbReference type="SUPFAM" id="SSF81301">
    <property type="entry name" value="Nucleotidyltransferase"/>
    <property type="match status" value="1"/>
</dbReference>
<evidence type="ECO:0000256" key="6">
    <source>
        <dbReference type="ARBA" id="ARBA00022481"/>
    </source>
</evidence>
<dbReference type="Gene3D" id="3.30.460.10">
    <property type="entry name" value="Beta Polymerase, domain 2"/>
    <property type="match status" value="1"/>
</dbReference>
<feature type="domain" description="Polymerase/histidinol phosphatase N-terminal" evidence="23">
    <location>
        <begin position="340"/>
        <end position="419"/>
    </location>
</feature>
<dbReference type="InterPro" id="IPR003583">
    <property type="entry name" value="Hlx-hairpin-Hlx_DNA-bd_motif"/>
</dbReference>
<dbReference type="PANTHER" id="PTHR36928">
    <property type="entry name" value="PHOSPHATASE YCDX-RELATED"/>
    <property type="match status" value="1"/>
</dbReference>
<keyword evidence="11" id="KW-0227">DNA damage</keyword>
<dbReference type="SMART" id="SM00483">
    <property type="entry name" value="POLXc"/>
    <property type="match status" value="1"/>
</dbReference>
<dbReference type="SMART" id="SM00481">
    <property type="entry name" value="POLIIIAc"/>
    <property type="match status" value="1"/>
</dbReference>
<dbReference type="Pfam" id="PF14716">
    <property type="entry name" value="HHH_8"/>
    <property type="match status" value="1"/>
</dbReference>
<keyword evidence="9" id="KW-0548">Nucleotidyltransferase</keyword>
<dbReference type="Proteomes" id="UP000253941">
    <property type="component" value="Unassembled WGS sequence"/>
</dbReference>
<dbReference type="GO" id="GO:0006281">
    <property type="term" value="P:DNA repair"/>
    <property type="evidence" value="ECO:0007669"/>
    <property type="project" value="UniProtKB-KW"/>
</dbReference>
<sequence length="572" mass="63444">MPIHNSDIAEQFDEVADLLEIEGANAFRIRAYRNAARTLRDLAHSVAGMVRDDADLTELPGIGKDLAGKIETIVETGKFPQLEDLKKDVPEGLVDVLGIAGLGPKRVQKIHEELGVTDLEGLTKAAKEGRVRKLSGFGKKTEDNILHELETRGSGETRTQRREAEGRAEPLVDYLAGTKGVDKVVVAGSYRRRKETVGDLDILVTCTSDSPVVKRFVDYEDVRDVISKGETRSTVILKNGLQVDLRVVESASYGAALHYFTGSKAHNIHVRRMGQDQGLKINEYGVFRGDKRIAGKTEEEVYAQVGLPYIEPELREDRGEIEAARTGKLPELIELDDIRGNLHSHTKASDGANTLREMAAAAKERGWAYIAITDHSKAVRVANGLDEDRLAKQIDEIDAVNDELEGITLLKSIEVDILEDGGLDLPDSILKRLDLRICAVHSHFRLSRDKQTERVMQAMDNPCFTIMAHPTGRLIGTREAYAIDMERIIEHARQTGCILELNAQPERLDLNDAHCKMARDAGVKLSIGTDAHTTGQLDFMRYGIDQARRGWVTADDVVNTRSLKDLRKLVAR</sequence>
<evidence type="ECO:0000256" key="7">
    <source>
        <dbReference type="ARBA" id="ARBA00022634"/>
    </source>
</evidence>
<dbReference type="GO" id="GO:0004527">
    <property type="term" value="F:exonuclease activity"/>
    <property type="evidence" value="ECO:0007669"/>
    <property type="project" value="UniProtKB-KW"/>
</dbReference>
<keyword evidence="10" id="KW-0235">DNA replication</keyword>
<evidence type="ECO:0000256" key="5">
    <source>
        <dbReference type="ARBA" id="ARBA00020020"/>
    </source>
</evidence>
<dbReference type="RefSeq" id="WP_114581150.1">
    <property type="nucleotide sequence ID" value="NZ_QPMH01000003.1"/>
</dbReference>
<feature type="domain" description="DNA-directed DNA polymerase X" evidence="24">
    <location>
        <begin position="3"/>
        <end position="316"/>
    </location>
</feature>
<dbReference type="InterPro" id="IPR029398">
    <property type="entry name" value="PolB_thumb"/>
</dbReference>
<dbReference type="InterPro" id="IPR050243">
    <property type="entry name" value="PHP_phosphatase"/>
</dbReference>
<dbReference type="InterPro" id="IPR004013">
    <property type="entry name" value="PHP_dom"/>
</dbReference>
<keyword evidence="25" id="KW-0269">Exonuclease</keyword>
<keyword evidence="6" id="KW-0488">Methylation</keyword>
<feature type="domain" description="Helix-hairpin-helix DNA-binding motif class 1" evidence="22">
    <location>
        <begin position="94"/>
        <end position="113"/>
    </location>
</feature>
<dbReference type="Pfam" id="PF14792">
    <property type="entry name" value="DNA_pol_B_palm"/>
    <property type="match status" value="1"/>
</dbReference>
<evidence type="ECO:0000256" key="14">
    <source>
        <dbReference type="ARBA" id="ARBA00023053"/>
    </source>
</evidence>
<organism evidence="25 26">
    <name type="scientific">Ferruginivarius sediminum</name>
    <dbReference type="NCBI Taxonomy" id="2661937"/>
    <lineage>
        <taxon>Bacteria</taxon>
        <taxon>Pseudomonadati</taxon>
        <taxon>Pseudomonadota</taxon>
        <taxon>Alphaproteobacteria</taxon>
        <taxon>Rhodospirillales</taxon>
        <taxon>Rhodospirillaceae</taxon>
        <taxon>Ferruginivarius</taxon>
    </lineage>
</organism>
<evidence type="ECO:0000256" key="13">
    <source>
        <dbReference type="ARBA" id="ARBA00022932"/>
    </source>
</evidence>
<evidence type="ECO:0000256" key="16">
    <source>
        <dbReference type="ARBA" id="ARBA00035717"/>
    </source>
</evidence>
<evidence type="ECO:0000256" key="15">
    <source>
        <dbReference type="ARBA" id="ARBA00023204"/>
    </source>
</evidence>
<dbReference type="InterPro" id="IPR043519">
    <property type="entry name" value="NT_sf"/>
</dbReference>
<dbReference type="SUPFAM" id="SSF47802">
    <property type="entry name" value="DNA polymerase beta, N-terminal domain-like"/>
    <property type="match status" value="1"/>
</dbReference>
<name>A0A369TD11_9PROT</name>
<accession>A0A369TD11</accession>
<dbReference type="InterPro" id="IPR027421">
    <property type="entry name" value="DNA_pol_lamdba_lyase_dom_sf"/>
</dbReference>
<keyword evidence="25" id="KW-0540">Nuclease</keyword>
<evidence type="ECO:0000259" key="23">
    <source>
        <dbReference type="SMART" id="SM00481"/>
    </source>
</evidence>
<dbReference type="Pfam" id="PF02811">
    <property type="entry name" value="PHP"/>
    <property type="match status" value="1"/>
</dbReference>
<keyword evidence="13" id="KW-0239">DNA-directed DNA polymerase</keyword>
<dbReference type="GO" id="GO:0008270">
    <property type="term" value="F:zinc ion binding"/>
    <property type="evidence" value="ECO:0007669"/>
    <property type="project" value="TreeGrafter"/>
</dbReference>
<evidence type="ECO:0000256" key="2">
    <source>
        <dbReference type="ARBA" id="ARBA00004496"/>
    </source>
</evidence>
<dbReference type="InterPro" id="IPR047967">
    <property type="entry name" value="PolX_PHP"/>
</dbReference>
<keyword evidence="26" id="KW-1185">Reference proteome</keyword>
<dbReference type="InterPro" id="IPR022311">
    <property type="entry name" value="PolX-like"/>
</dbReference>
<dbReference type="Gene3D" id="3.20.20.140">
    <property type="entry name" value="Metal-dependent hydrolases"/>
    <property type="match status" value="1"/>
</dbReference>
<evidence type="ECO:0000256" key="3">
    <source>
        <dbReference type="ARBA" id="ARBA00012417"/>
    </source>
</evidence>
<dbReference type="PANTHER" id="PTHR36928:SF1">
    <property type="entry name" value="PHOSPHATASE YCDX-RELATED"/>
    <property type="match status" value="1"/>
</dbReference>
<comment type="catalytic activity">
    <reaction evidence="19">
        <text>a 5'-end 2'-deoxyribose-2'-deoxyribonucleotide-DNA = (2E,4S)-4-hydroxypenten-2-al-5-phosphate + a 5'-end 5'-phospho-2'-deoxyribonucleoside-DNA + H(+)</text>
        <dbReference type="Rhea" id="RHEA:76255"/>
        <dbReference type="Rhea" id="RHEA-COMP:13180"/>
        <dbReference type="Rhea" id="RHEA-COMP:18657"/>
        <dbReference type="ChEBI" id="CHEBI:15378"/>
        <dbReference type="ChEBI" id="CHEBI:136412"/>
        <dbReference type="ChEBI" id="CHEBI:195194"/>
        <dbReference type="ChEBI" id="CHEBI:195195"/>
    </reaction>
</comment>
<evidence type="ECO:0000256" key="8">
    <source>
        <dbReference type="ARBA" id="ARBA00022679"/>
    </source>
</evidence>
<protein>
    <recommendedName>
        <fullName evidence="5">DNA polymerase beta</fullName>
        <ecNumber evidence="3">2.7.7.7</ecNumber>
        <ecNumber evidence="4">4.2.99.18</ecNumber>
    </recommendedName>
    <alternativeName>
        <fullName evidence="16">5'-deoxyribose-phosphate lyase</fullName>
    </alternativeName>
    <alternativeName>
        <fullName evidence="17">AP lyase</fullName>
    </alternativeName>
</protein>
<dbReference type="GO" id="GO:0042578">
    <property type="term" value="F:phosphoric ester hydrolase activity"/>
    <property type="evidence" value="ECO:0007669"/>
    <property type="project" value="TreeGrafter"/>
</dbReference>
<dbReference type="CDD" id="cd07436">
    <property type="entry name" value="PHP_PolX"/>
    <property type="match status" value="1"/>
</dbReference>
<gene>
    <name evidence="25" type="ORF">DRB17_05385</name>
</gene>
<dbReference type="InterPro" id="IPR002054">
    <property type="entry name" value="DNA-dir_DNA_pol_X"/>
</dbReference>
<evidence type="ECO:0000256" key="21">
    <source>
        <dbReference type="ARBA" id="ARBA00049244"/>
    </source>
</evidence>
<dbReference type="FunFam" id="3.20.20.140:FF:000047">
    <property type="entry name" value="PHP domain-containing protein"/>
    <property type="match status" value="1"/>
</dbReference>